<evidence type="ECO:0000313" key="3">
    <source>
        <dbReference type="Proteomes" id="UP000752696"/>
    </source>
</evidence>
<feature type="domain" description="PiggyBac transposable element-derived protein" evidence="1">
    <location>
        <begin position="7"/>
        <end position="74"/>
    </location>
</feature>
<proteinExistence type="predicted"/>
<protein>
    <recommendedName>
        <fullName evidence="1">PiggyBac transposable element-derived protein domain-containing protein</fullName>
    </recommendedName>
</protein>
<gene>
    <name evidence="2" type="ORF">MHI_LOCUS974370</name>
</gene>
<evidence type="ECO:0000259" key="1">
    <source>
        <dbReference type="Pfam" id="PF13843"/>
    </source>
</evidence>
<evidence type="ECO:0000313" key="2">
    <source>
        <dbReference type="EMBL" id="CAD1480979.1"/>
    </source>
</evidence>
<accession>A0A6V7HJF2</accession>
<dbReference type="OrthoDB" id="6146839at2759"/>
<name>A0A6V7HJF2_9HYME</name>
<dbReference type="Pfam" id="PF13843">
    <property type="entry name" value="DDE_Tnp_1_7"/>
    <property type="match status" value="1"/>
</dbReference>
<dbReference type="Proteomes" id="UP000752696">
    <property type="component" value="Unassembled WGS sequence"/>
</dbReference>
<keyword evidence="3" id="KW-1185">Reference proteome</keyword>
<feature type="non-terminal residue" evidence="2">
    <location>
        <position position="1"/>
    </location>
</feature>
<dbReference type="EMBL" id="CAJDYZ010013246">
    <property type="protein sequence ID" value="CAD1480979.1"/>
    <property type="molecule type" value="Genomic_DNA"/>
</dbReference>
<reference evidence="2" key="1">
    <citation type="submission" date="2020-07" db="EMBL/GenBank/DDBJ databases">
        <authorList>
            <person name="Nazaruddin N."/>
        </authorList>
    </citation>
    <scope>NUCLEOTIDE SEQUENCE</scope>
</reference>
<dbReference type="AlphaFoldDB" id="A0A6V7HJF2"/>
<comment type="caution">
    <text evidence="2">The sequence shown here is derived from an EMBL/GenBank/DDBJ whole genome shotgun (WGS) entry which is preliminary data.</text>
</comment>
<sequence length="75" mass="9042">LQHFCDHIGKGHTLITNNWYSSPLLYTLLHKYKTNAYGTIRKNRIGMPDEKKKIKPREFEYQFSNNLLALRWFDK</sequence>
<dbReference type="InterPro" id="IPR029526">
    <property type="entry name" value="PGBD"/>
</dbReference>
<organism evidence="2 3">
    <name type="scientific">Heterotrigona itama</name>
    <dbReference type="NCBI Taxonomy" id="395501"/>
    <lineage>
        <taxon>Eukaryota</taxon>
        <taxon>Metazoa</taxon>
        <taxon>Ecdysozoa</taxon>
        <taxon>Arthropoda</taxon>
        <taxon>Hexapoda</taxon>
        <taxon>Insecta</taxon>
        <taxon>Pterygota</taxon>
        <taxon>Neoptera</taxon>
        <taxon>Endopterygota</taxon>
        <taxon>Hymenoptera</taxon>
        <taxon>Apocrita</taxon>
        <taxon>Aculeata</taxon>
        <taxon>Apoidea</taxon>
        <taxon>Anthophila</taxon>
        <taxon>Apidae</taxon>
        <taxon>Heterotrigona</taxon>
    </lineage>
</organism>